<dbReference type="Pfam" id="PF01263">
    <property type="entry name" value="Aldose_epim"/>
    <property type="match status" value="1"/>
</dbReference>
<dbReference type="Gene3D" id="2.70.98.10">
    <property type="match status" value="1"/>
</dbReference>
<evidence type="ECO:0000313" key="2">
    <source>
        <dbReference type="Proteomes" id="UP000255382"/>
    </source>
</evidence>
<dbReference type="SUPFAM" id="SSF74650">
    <property type="entry name" value="Galactose mutarotase-like"/>
    <property type="match status" value="1"/>
</dbReference>
<dbReference type="InterPro" id="IPR008183">
    <property type="entry name" value="Aldose_1/G6P_1-epimerase"/>
</dbReference>
<dbReference type="GO" id="GO:0004034">
    <property type="term" value="F:aldose 1-epimerase activity"/>
    <property type="evidence" value="ECO:0007669"/>
    <property type="project" value="UniProtKB-EC"/>
</dbReference>
<keyword evidence="1" id="KW-0413">Isomerase</keyword>
<dbReference type="AlphaFoldDB" id="A0A378BTC5"/>
<proteinExistence type="predicted"/>
<dbReference type="EMBL" id="UGLZ01000005">
    <property type="protein sequence ID" value="STV51964.1"/>
    <property type="molecule type" value="Genomic_DNA"/>
</dbReference>
<dbReference type="EC" id="5.1.3.3" evidence="1"/>
<gene>
    <name evidence="1" type="primary">galM_2</name>
    <name evidence="1" type="ORF">NCTC5050_05661</name>
</gene>
<dbReference type="GO" id="GO:0030246">
    <property type="term" value="F:carbohydrate binding"/>
    <property type="evidence" value="ECO:0007669"/>
    <property type="project" value="InterPro"/>
</dbReference>
<sequence>MLFALTSPDGDQGFPGTLQATAHYRLTDDNRIAITYRATGGSTLAR</sequence>
<dbReference type="GO" id="GO:0005975">
    <property type="term" value="P:carbohydrate metabolic process"/>
    <property type="evidence" value="ECO:0007669"/>
    <property type="project" value="InterPro"/>
</dbReference>
<accession>A0A378BTC5</accession>
<reference evidence="1 2" key="1">
    <citation type="submission" date="2018-06" db="EMBL/GenBank/DDBJ databases">
        <authorList>
            <consortium name="Pathogen Informatics"/>
            <person name="Doyle S."/>
        </authorList>
    </citation>
    <scope>NUCLEOTIDE SEQUENCE [LARGE SCALE GENOMIC DNA]</scope>
    <source>
        <strain evidence="1 2">NCTC5050</strain>
    </source>
</reference>
<name>A0A378BTC5_KLEPO</name>
<dbReference type="InterPro" id="IPR011013">
    <property type="entry name" value="Gal_mutarotase_sf_dom"/>
</dbReference>
<keyword evidence="2" id="KW-1185">Reference proteome</keyword>
<protein>
    <submittedName>
        <fullName evidence="1">Aldose 1-epimerase</fullName>
        <ecNumber evidence="1">5.1.3.3</ecNumber>
    </submittedName>
</protein>
<organism evidence="1 2">
    <name type="scientific">Klebsiella pneumoniae subsp. ozaenae</name>
    <dbReference type="NCBI Taxonomy" id="574"/>
    <lineage>
        <taxon>Bacteria</taxon>
        <taxon>Pseudomonadati</taxon>
        <taxon>Pseudomonadota</taxon>
        <taxon>Gammaproteobacteria</taxon>
        <taxon>Enterobacterales</taxon>
        <taxon>Enterobacteriaceae</taxon>
        <taxon>Klebsiella/Raoultella group</taxon>
        <taxon>Klebsiella</taxon>
        <taxon>Klebsiella pneumoniae complex</taxon>
    </lineage>
</organism>
<dbReference type="Proteomes" id="UP000255382">
    <property type="component" value="Unassembled WGS sequence"/>
</dbReference>
<dbReference type="InterPro" id="IPR014718">
    <property type="entry name" value="GH-type_carb-bd"/>
</dbReference>
<evidence type="ECO:0000313" key="1">
    <source>
        <dbReference type="EMBL" id="STV51964.1"/>
    </source>
</evidence>